<evidence type="ECO:0000313" key="1">
    <source>
        <dbReference type="EMBL" id="QCB27460.1"/>
    </source>
</evidence>
<dbReference type="OrthoDB" id="4426135at2"/>
<proteinExistence type="predicted"/>
<dbReference type="Proteomes" id="UP000296352">
    <property type="component" value="Chromosome"/>
</dbReference>
<evidence type="ECO:0000313" key="2">
    <source>
        <dbReference type="Proteomes" id="UP000296352"/>
    </source>
</evidence>
<dbReference type="SUPFAM" id="SSF159941">
    <property type="entry name" value="MM3350-like"/>
    <property type="match status" value="1"/>
</dbReference>
<dbReference type="InterPro" id="IPR024047">
    <property type="entry name" value="MM3350-like_sf"/>
</dbReference>
<dbReference type="Gene3D" id="3.10.290.30">
    <property type="entry name" value="MM3350-like"/>
    <property type="match status" value="1"/>
</dbReference>
<dbReference type="EMBL" id="CP039247">
    <property type="protein sequence ID" value="QCB27460.1"/>
    <property type="molecule type" value="Genomic_DNA"/>
</dbReference>
<protein>
    <submittedName>
        <fullName evidence="1">Uncharacterized protein</fullName>
    </submittedName>
</protein>
<accession>A0A4P7QDU8</accession>
<organism evidence="1 2">
    <name type="scientific">Corynebacterium endometrii</name>
    <dbReference type="NCBI Taxonomy" id="2488819"/>
    <lineage>
        <taxon>Bacteria</taxon>
        <taxon>Bacillati</taxon>
        <taxon>Actinomycetota</taxon>
        <taxon>Actinomycetes</taxon>
        <taxon>Mycobacteriales</taxon>
        <taxon>Corynebacteriaceae</taxon>
        <taxon>Corynebacterium</taxon>
    </lineage>
</organism>
<dbReference type="KEGG" id="cee:CENDO_00750"/>
<sequence>MEAKYVTEADGRIGAARAHGADEGPDASTLILQVSNVQPDAEVHRHMGVTDAATFAELHKVLGVVFGLDASPEEASPWHFYCVTKRINPEHRLRDFLRREGDTVQLQWGLWEFTLSVAEVYPRDAGTPRALCVGGSGSFPGTRFDLTGINAALTGEETISEVLRLVRPEVRSVIERSRLYDFVPLLQALDLARPVDPALAQRVSGLPREVTELGRDAFWCVVLALACLGEETLTAHVAATTMEALGWVEDDGSAISAVSVREYCPASVERLLELRACGPDQLSALDRLDIYRALLRK</sequence>
<dbReference type="AlphaFoldDB" id="A0A4P7QDU8"/>
<keyword evidence="2" id="KW-1185">Reference proteome</keyword>
<gene>
    <name evidence="1" type="ORF">CENDO_00750</name>
</gene>
<reference evidence="1 2" key="1">
    <citation type="submission" date="2019-04" db="EMBL/GenBank/DDBJ databases">
        <title>Corynebacterium endometrii sp. nov., isolated from the uterus of a cow with endometritis.</title>
        <authorList>
            <person name="Ballas P."/>
            <person name="Ruckert C."/>
            <person name="Wagener K."/>
            <person name="Drillich M."/>
            <person name="Kaempfer P."/>
            <person name="Busse H.-J."/>
            <person name="Ehling-Schulz M."/>
        </authorList>
    </citation>
    <scope>NUCLEOTIDE SEQUENCE [LARGE SCALE GENOMIC DNA]</scope>
    <source>
        <strain evidence="1 2">LMM-1653</strain>
    </source>
</reference>
<name>A0A4P7QDU8_9CORY</name>
<dbReference type="RefSeq" id="WP_136140332.1">
    <property type="nucleotide sequence ID" value="NZ_CP039247.1"/>
</dbReference>